<organism evidence="3 4">
    <name type="scientific">Muribaculum intestinale</name>
    <dbReference type="NCBI Taxonomy" id="1796646"/>
    <lineage>
        <taxon>Bacteria</taxon>
        <taxon>Pseudomonadati</taxon>
        <taxon>Bacteroidota</taxon>
        <taxon>Bacteroidia</taxon>
        <taxon>Bacteroidales</taxon>
        <taxon>Muribaculaceae</taxon>
        <taxon>Muribaculum</taxon>
    </lineage>
</organism>
<dbReference type="Pfam" id="PF13004">
    <property type="entry name" value="BACON"/>
    <property type="match status" value="1"/>
</dbReference>
<dbReference type="GeneID" id="65537219"/>
<keyword evidence="4" id="KW-1185">Reference proteome</keyword>
<dbReference type="Gene3D" id="2.60.40.10">
    <property type="entry name" value="Immunoglobulins"/>
    <property type="match status" value="1"/>
</dbReference>
<keyword evidence="1" id="KW-0732">Signal</keyword>
<name>A0A1B1SB46_9BACT</name>
<evidence type="ECO:0000256" key="1">
    <source>
        <dbReference type="SAM" id="SignalP"/>
    </source>
</evidence>
<dbReference type="Proteomes" id="UP000186351">
    <property type="component" value="Chromosome"/>
</dbReference>
<dbReference type="InterPro" id="IPR013783">
    <property type="entry name" value="Ig-like_fold"/>
</dbReference>
<dbReference type="Gene3D" id="3.40.50.1110">
    <property type="entry name" value="SGNH hydrolase"/>
    <property type="match status" value="1"/>
</dbReference>
<accession>A0A1Z2XHG8</accession>
<dbReference type="InterPro" id="IPR024361">
    <property type="entry name" value="BACON"/>
</dbReference>
<dbReference type="PROSITE" id="PS51257">
    <property type="entry name" value="PROKAR_LIPOPROTEIN"/>
    <property type="match status" value="1"/>
</dbReference>
<feature type="domain" description="BACON" evidence="2">
    <location>
        <begin position="65"/>
        <end position="120"/>
    </location>
</feature>
<dbReference type="SUPFAM" id="SSF52266">
    <property type="entry name" value="SGNH hydrolase"/>
    <property type="match status" value="1"/>
</dbReference>
<dbReference type="RefSeq" id="WP_068961320.1">
    <property type="nucleotide sequence ID" value="NZ_CAJTAP010000035.1"/>
</dbReference>
<sequence>MKCNILFAMMLISGGLYACSSDDIRDANAIGEITADITDISVPSDGGTYIINLGVKGKGNTWKSIVPSDPWMTMTPTGGYHKSGHYRLSVEVSPNSGKDNRQGEICIYTTSSHLKINVQQSATTRDGCCGLSDKEVFFSATECRYHDITVSPYEDIDMTTSDAEWLQIAGVPEGGMTASKEFTISITPDGPYPTGRSALISFVGKESGQTSIIEVKHAGHDCQPAFPSRWYYTNSEAASCGWLISGAAEANYDTGSQRSFVSAVGVNNLKLNRSISTAYKNSIAVSGLYTGDYLLFSIPSGKLEAGTSVDFMLTISSANNSAPKYWICEIYDGGQWRCPDQSTLSTNDDGVKYSFYTKHFSSYQHTSFTQSFTLDNTLIDGMVRVRCRVVGERNGLDAKLSPTNSGEIYLPSHEFHFCTATAYPGIARKDIKKVAILGNSFTHYFASAFLLKEIARSQGHQLDIRINAKGSQYLSNHMELELSRDITDRSGYDYIILQEQSTRYSDYANNPQETTLSDCKALTARFRNGSPTSKIILENTWAFPKSNWNNFGSSSEFEKHLLNGTLAIAKADNNVDWVSPIGVAFDKAVAAGMSDLFYTDSKHPNRNGAYLKSCVNYLVIFGEKFDKNVSDGGCDPTVAARLRAFAEETVLGNESDYMITR</sequence>
<dbReference type="InterPro" id="IPR036514">
    <property type="entry name" value="SGNH_hydro_sf"/>
</dbReference>
<dbReference type="AlphaFoldDB" id="A0A1B1SB46"/>
<reference evidence="4" key="1">
    <citation type="submission" date="2016-04" db="EMBL/GenBank/DDBJ databases">
        <title>Complete Genome Sequences of Twelve Strains of a Stable Defined Moderately Diverse Mouse Microbiota 2 (sDMDMm2).</title>
        <authorList>
            <person name="Uchimura Y."/>
            <person name="Wyss M."/>
            <person name="Brugiroux S."/>
            <person name="Limenitakis J.P."/>
            <person name="Stecher B."/>
            <person name="McCoy K.D."/>
            <person name="Macpherson A.J."/>
        </authorList>
    </citation>
    <scope>NUCLEOTIDE SEQUENCE [LARGE SCALE GENOMIC DNA]</scope>
    <source>
        <strain evidence="4">YL27</strain>
    </source>
</reference>
<protein>
    <recommendedName>
        <fullName evidence="2">BACON domain-containing protein</fullName>
    </recommendedName>
</protein>
<proteinExistence type="predicted"/>
<evidence type="ECO:0000313" key="3">
    <source>
        <dbReference type="EMBL" id="ANU64029.1"/>
    </source>
</evidence>
<evidence type="ECO:0000259" key="2">
    <source>
        <dbReference type="Pfam" id="PF13004"/>
    </source>
</evidence>
<gene>
    <name evidence="3" type="ORF">A4V02_10095</name>
</gene>
<feature type="chain" id="PRO_5008529473" description="BACON domain-containing protein" evidence="1">
    <location>
        <begin position="19"/>
        <end position="661"/>
    </location>
</feature>
<accession>A0A1B1SB46</accession>
<dbReference type="CDD" id="cd14948">
    <property type="entry name" value="BACON"/>
    <property type="match status" value="1"/>
</dbReference>
<dbReference type="GO" id="GO:0016788">
    <property type="term" value="F:hydrolase activity, acting on ester bonds"/>
    <property type="evidence" value="ECO:0007669"/>
    <property type="project" value="UniProtKB-ARBA"/>
</dbReference>
<dbReference type="KEGG" id="pary:A4V02_10095"/>
<dbReference type="EMBL" id="CP015402">
    <property type="protein sequence ID" value="ANU64029.1"/>
    <property type="molecule type" value="Genomic_DNA"/>
</dbReference>
<dbReference type="STRING" id="1796646.A4V02_10095"/>
<dbReference type="OrthoDB" id="7443339at2"/>
<evidence type="ECO:0000313" key="4">
    <source>
        <dbReference type="Proteomes" id="UP000186351"/>
    </source>
</evidence>
<feature type="signal peptide" evidence="1">
    <location>
        <begin position="1"/>
        <end position="18"/>
    </location>
</feature>